<keyword evidence="1" id="KW-0472">Membrane</keyword>
<dbReference type="eggNOG" id="ENOG502ZBYQ">
    <property type="taxonomic scope" value="Bacteria"/>
</dbReference>
<keyword evidence="1" id="KW-0812">Transmembrane</keyword>
<keyword evidence="1" id="KW-1133">Transmembrane helix</keyword>
<dbReference type="OrthoDB" id="659253at2"/>
<dbReference type="AlphaFoldDB" id="A0A085ZDM0"/>
<dbReference type="EMBL" id="JPRO01000011">
    <property type="protein sequence ID" value="KFF02534.1"/>
    <property type="molecule type" value="Genomic_DNA"/>
</dbReference>
<evidence type="ECO:0000256" key="1">
    <source>
        <dbReference type="SAM" id="Phobius"/>
    </source>
</evidence>
<dbReference type="RefSeq" id="WP_034705479.1">
    <property type="nucleotide sequence ID" value="NZ_JPRO01000011.1"/>
</dbReference>
<feature type="transmembrane region" description="Helical" evidence="1">
    <location>
        <begin position="63"/>
        <end position="81"/>
    </location>
</feature>
<gene>
    <name evidence="2" type="ORF">IX38_13065</name>
</gene>
<reference evidence="2 3" key="1">
    <citation type="submission" date="2014-07" db="EMBL/GenBank/DDBJ databases">
        <title>Genome of Chryseobacterium luteum DSM 18605.</title>
        <authorList>
            <person name="Stropko S.J."/>
            <person name="Pipes S.E."/>
            <person name="Newman J.D."/>
        </authorList>
    </citation>
    <scope>NUCLEOTIDE SEQUENCE [LARGE SCALE GENOMIC DNA]</scope>
    <source>
        <strain evidence="2 3">DSM 18605</strain>
    </source>
</reference>
<comment type="caution">
    <text evidence="2">The sequence shown here is derived from an EMBL/GenBank/DDBJ whole genome shotgun (WGS) entry which is preliminary data.</text>
</comment>
<name>A0A085ZDM0_9FLAO</name>
<sequence>MLFNITLLNLLETNDDLKKSYADQGTLGYNKLIALPVIVAFIATFGAYFFYGISKTDPTYTSYFQISIAIIVICVVAVVMIQARAKKNVLGNLDDAKICLAKKIYGNSQTKVYYSIYTTGRMRHDEDFLESIADKIFEIDAEPNKQFQNKINKMFKPNLEGMNATPILLPIPFTNGEKVYKKEFSFSSLDQHMQENIQENNDKFIVLSFHSGNAVLLKSIPNH</sequence>
<protein>
    <submittedName>
        <fullName evidence="2">Uncharacterized protein</fullName>
    </submittedName>
</protein>
<keyword evidence="3" id="KW-1185">Reference proteome</keyword>
<proteinExistence type="predicted"/>
<dbReference type="Proteomes" id="UP000028703">
    <property type="component" value="Unassembled WGS sequence"/>
</dbReference>
<feature type="transmembrane region" description="Helical" evidence="1">
    <location>
        <begin position="32"/>
        <end position="51"/>
    </location>
</feature>
<organism evidence="2 3">
    <name type="scientific">Chryseobacterium luteum</name>
    <dbReference type="NCBI Taxonomy" id="421531"/>
    <lineage>
        <taxon>Bacteria</taxon>
        <taxon>Pseudomonadati</taxon>
        <taxon>Bacteroidota</taxon>
        <taxon>Flavobacteriia</taxon>
        <taxon>Flavobacteriales</taxon>
        <taxon>Weeksellaceae</taxon>
        <taxon>Chryseobacterium group</taxon>
        <taxon>Chryseobacterium</taxon>
    </lineage>
</organism>
<evidence type="ECO:0000313" key="3">
    <source>
        <dbReference type="Proteomes" id="UP000028703"/>
    </source>
</evidence>
<evidence type="ECO:0000313" key="2">
    <source>
        <dbReference type="EMBL" id="KFF02534.1"/>
    </source>
</evidence>
<accession>A0A085ZDM0</accession>